<proteinExistence type="predicted"/>
<accession>A0AAV7NVW8</accession>
<feature type="compositionally biased region" description="Basic and acidic residues" evidence="1">
    <location>
        <begin position="108"/>
        <end position="129"/>
    </location>
</feature>
<feature type="compositionally biased region" description="Basic and acidic residues" evidence="1">
    <location>
        <begin position="62"/>
        <end position="82"/>
    </location>
</feature>
<feature type="compositionally biased region" description="Basic and acidic residues" evidence="1">
    <location>
        <begin position="42"/>
        <end position="53"/>
    </location>
</feature>
<evidence type="ECO:0000256" key="1">
    <source>
        <dbReference type="SAM" id="MobiDB-lite"/>
    </source>
</evidence>
<evidence type="ECO:0000313" key="3">
    <source>
        <dbReference type="Proteomes" id="UP001066276"/>
    </source>
</evidence>
<reference evidence="2" key="1">
    <citation type="journal article" date="2022" name="bioRxiv">
        <title>Sequencing and chromosome-scale assembly of the giantPleurodeles waltlgenome.</title>
        <authorList>
            <person name="Brown T."/>
            <person name="Elewa A."/>
            <person name="Iarovenko S."/>
            <person name="Subramanian E."/>
            <person name="Araus A.J."/>
            <person name="Petzold A."/>
            <person name="Susuki M."/>
            <person name="Suzuki K.-i.T."/>
            <person name="Hayashi T."/>
            <person name="Toyoda A."/>
            <person name="Oliveira C."/>
            <person name="Osipova E."/>
            <person name="Leigh N.D."/>
            <person name="Simon A."/>
            <person name="Yun M.H."/>
        </authorList>
    </citation>
    <scope>NUCLEOTIDE SEQUENCE</scope>
    <source>
        <strain evidence="2">20211129_DDA</strain>
        <tissue evidence="2">Liver</tissue>
    </source>
</reference>
<feature type="region of interest" description="Disordered" evidence="1">
    <location>
        <begin position="1"/>
        <end position="129"/>
    </location>
</feature>
<sequence length="129" mass="14327">MLPSPATPGGDDGRKGYPGGTADVIQEEEAVGNPEVWVTINIKDRQPTRRTSGEENETPEEDAQRNHRDQNRRSRSAEERNAARIGNNKNSEDGHGTGKLNGKAATLQEKRGLSRYGERYKGKGRDDRR</sequence>
<organism evidence="2 3">
    <name type="scientific">Pleurodeles waltl</name>
    <name type="common">Iberian ribbed newt</name>
    <dbReference type="NCBI Taxonomy" id="8319"/>
    <lineage>
        <taxon>Eukaryota</taxon>
        <taxon>Metazoa</taxon>
        <taxon>Chordata</taxon>
        <taxon>Craniata</taxon>
        <taxon>Vertebrata</taxon>
        <taxon>Euteleostomi</taxon>
        <taxon>Amphibia</taxon>
        <taxon>Batrachia</taxon>
        <taxon>Caudata</taxon>
        <taxon>Salamandroidea</taxon>
        <taxon>Salamandridae</taxon>
        <taxon>Pleurodelinae</taxon>
        <taxon>Pleurodeles</taxon>
    </lineage>
</organism>
<name>A0AAV7NVW8_PLEWA</name>
<dbReference type="Proteomes" id="UP001066276">
    <property type="component" value="Chromosome 8"/>
</dbReference>
<gene>
    <name evidence="2" type="ORF">NDU88_007776</name>
</gene>
<dbReference type="EMBL" id="JANPWB010000012">
    <property type="protein sequence ID" value="KAJ1119591.1"/>
    <property type="molecule type" value="Genomic_DNA"/>
</dbReference>
<protein>
    <submittedName>
        <fullName evidence="2">Uncharacterized protein</fullName>
    </submittedName>
</protein>
<dbReference type="AlphaFoldDB" id="A0AAV7NVW8"/>
<evidence type="ECO:0000313" key="2">
    <source>
        <dbReference type="EMBL" id="KAJ1119591.1"/>
    </source>
</evidence>
<keyword evidence="3" id="KW-1185">Reference proteome</keyword>
<comment type="caution">
    <text evidence="2">The sequence shown here is derived from an EMBL/GenBank/DDBJ whole genome shotgun (WGS) entry which is preliminary data.</text>
</comment>